<keyword evidence="9 14" id="KW-0694">RNA-binding</keyword>
<dbReference type="Gene3D" id="3.30.160.20">
    <property type="match status" value="2"/>
</dbReference>
<keyword evidence="5" id="KW-0349">Heme</keyword>
<keyword evidence="3" id="KW-1017">Isopeptide bond</keyword>
<evidence type="ECO:0000256" key="1">
    <source>
        <dbReference type="ARBA" id="ARBA00001971"/>
    </source>
</evidence>
<evidence type="ECO:0000256" key="5">
    <source>
        <dbReference type="ARBA" id="ARBA00022617"/>
    </source>
</evidence>
<evidence type="ECO:0000256" key="6">
    <source>
        <dbReference type="ARBA" id="ARBA00022723"/>
    </source>
</evidence>
<dbReference type="GO" id="GO:0003725">
    <property type="term" value="F:double-stranded RNA binding"/>
    <property type="evidence" value="ECO:0007669"/>
    <property type="project" value="TreeGrafter"/>
</dbReference>
<dbReference type="FunFam" id="3.30.160.20:FF:000021">
    <property type="entry name" value="Microprocessor complex subunit DGCR8"/>
    <property type="match status" value="1"/>
</dbReference>
<evidence type="ECO:0000259" key="16">
    <source>
        <dbReference type="PROSITE" id="PS50020"/>
    </source>
</evidence>
<dbReference type="OMA" id="PKKEWIM"/>
<evidence type="ECO:0000256" key="15">
    <source>
        <dbReference type="SAM" id="MobiDB-lite"/>
    </source>
</evidence>
<feature type="region of interest" description="Disordered" evidence="15">
    <location>
        <begin position="1"/>
        <end position="71"/>
    </location>
</feature>
<dbReference type="FunCoup" id="A0A3P8VUI6">
    <property type="interactions" value="2345"/>
</dbReference>
<evidence type="ECO:0000259" key="17">
    <source>
        <dbReference type="PROSITE" id="PS50137"/>
    </source>
</evidence>
<dbReference type="Ensembl" id="ENSCSET00000018223.1">
    <property type="protein sequence ID" value="ENSCSEP00000018002.1"/>
    <property type="gene ID" value="ENSCSEG00000011546.1"/>
</dbReference>
<dbReference type="InterPro" id="IPR001202">
    <property type="entry name" value="WW_dom"/>
</dbReference>
<comment type="cofactor">
    <cofactor evidence="1">
        <name>heme</name>
        <dbReference type="ChEBI" id="CHEBI:30413"/>
    </cofactor>
</comment>
<evidence type="ECO:0000256" key="7">
    <source>
        <dbReference type="ARBA" id="ARBA00022737"/>
    </source>
</evidence>
<feature type="domain" description="WW" evidence="16">
    <location>
        <begin position="301"/>
        <end position="334"/>
    </location>
</feature>
<feature type="compositionally biased region" description="Basic and acidic residues" evidence="15">
    <location>
        <begin position="261"/>
        <end position="276"/>
    </location>
</feature>
<keyword evidence="6" id="KW-0479">Metal-binding</keyword>
<feature type="region of interest" description="Disordered" evidence="15">
    <location>
        <begin position="369"/>
        <end position="403"/>
    </location>
</feature>
<dbReference type="GO" id="GO:0070877">
    <property type="term" value="C:microprocessor complex"/>
    <property type="evidence" value="ECO:0007669"/>
    <property type="project" value="InterPro"/>
</dbReference>
<proteinExistence type="predicted"/>
<dbReference type="Gene3D" id="2.20.70.10">
    <property type="match status" value="1"/>
</dbReference>
<evidence type="ECO:0000256" key="13">
    <source>
        <dbReference type="ARBA" id="ARBA00071956"/>
    </source>
</evidence>
<reference evidence="18" key="3">
    <citation type="submission" date="2025-09" db="UniProtKB">
        <authorList>
            <consortium name="Ensembl"/>
        </authorList>
    </citation>
    <scope>IDENTIFICATION</scope>
</reference>
<feature type="compositionally biased region" description="Basic and acidic residues" evidence="15">
    <location>
        <begin position="14"/>
        <end position="25"/>
    </location>
</feature>
<feature type="region of interest" description="Disordered" evidence="15">
    <location>
        <begin position="743"/>
        <end position="768"/>
    </location>
</feature>
<feature type="compositionally biased region" description="Basic and acidic residues" evidence="15">
    <location>
        <begin position="181"/>
        <end position="194"/>
    </location>
</feature>
<dbReference type="GO" id="GO:0005654">
    <property type="term" value="C:nucleoplasm"/>
    <property type="evidence" value="ECO:0007669"/>
    <property type="project" value="UniProtKB-ARBA"/>
</dbReference>
<evidence type="ECO:0000313" key="19">
    <source>
        <dbReference type="Proteomes" id="UP000265120"/>
    </source>
</evidence>
<evidence type="ECO:0000256" key="12">
    <source>
        <dbReference type="ARBA" id="ARBA00064825"/>
    </source>
</evidence>
<accession>A0A3P8VUI6</accession>
<dbReference type="SUPFAM" id="SSF54768">
    <property type="entry name" value="dsRNA-binding domain-like"/>
    <property type="match status" value="2"/>
</dbReference>
<dbReference type="GO" id="GO:0046872">
    <property type="term" value="F:metal ion binding"/>
    <property type="evidence" value="ECO:0007669"/>
    <property type="project" value="UniProtKB-KW"/>
</dbReference>
<evidence type="ECO:0000256" key="4">
    <source>
        <dbReference type="ARBA" id="ARBA00022553"/>
    </source>
</evidence>
<comment type="subcellular location">
    <subcellularLocation>
        <location evidence="2">Nucleus</location>
        <location evidence="2">Nucleolus</location>
    </subcellularLocation>
</comment>
<feature type="compositionally biased region" description="Acidic residues" evidence="15">
    <location>
        <begin position="157"/>
        <end position="167"/>
    </location>
</feature>
<evidence type="ECO:0000313" key="18">
    <source>
        <dbReference type="Ensembl" id="ENSCSEP00000018002.1"/>
    </source>
</evidence>
<dbReference type="Proteomes" id="UP000265120">
    <property type="component" value="Chromosome Z"/>
</dbReference>
<feature type="region of interest" description="Disordered" evidence="15">
    <location>
        <begin position="134"/>
        <end position="194"/>
    </location>
</feature>
<dbReference type="AlphaFoldDB" id="A0A3P8VUI6"/>
<dbReference type="InParanoid" id="A0A3P8VUI6"/>
<keyword evidence="4" id="KW-0597">Phosphoprotein</keyword>
<dbReference type="FunFam" id="3.30.160.590:FF:000001">
    <property type="entry name" value="microprocessor complex subunit DGCR8"/>
    <property type="match status" value="1"/>
</dbReference>
<evidence type="ECO:0000256" key="3">
    <source>
        <dbReference type="ARBA" id="ARBA00022499"/>
    </source>
</evidence>
<dbReference type="STRING" id="244447.ENSCSEP00000018002"/>
<keyword evidence="7" id="KW-0677">Repeat</keyword>
<dbReference type="InterPro" id="IPR040375">
    <property type="entry name" value="DGCR8"/>
</dbReference>
<dbReference type="GeneTree" id="ENSGT00390000015977"/>
<dbReference type="Pfam" id="PF00035">
    <property type="entry name" value="dsrm"/>
    <property type="match status" value="2"/>
</dbReference>
<comment type="subunit">
    <text evidence="12">Monomer; in absence of heme. Homodimer; the association with heme promotes its dimerization. Component of the microprocessor complex, or pri-miRNA processing protein complex, which is composed of DROSHA and DGCR8. The microprocessor complex is a heterotrimer; each of the two DROSHA RNase III domains binds one DGCR8 (via C-terminal region). Interacts with ILF3, NCL and DROSHA. Interacts with CPSF3 and ISY1; this interaction is in an RNA dependent manner. Interacts with PUS10; interaction promotes pri-miRNAs processing.</text>
</comment>
<dbReference type="GO" id="GO:0005730">
    <property type="term" value="C:nucleolus"/>
    <property type="evidence" value="ECO:0007669"/>
    <property type="project" value="UniProtKB-SubCell"/>
</dbReference>
<dbReference type="FunFam" id="3.30.160.20:FF:000023">
    <property type="entry name" value="DGCR8, microprocessor complex subunit"/>
    <property type="match status" value="1"/>
</dbReference>
<dbReference type="SUPFAM" id="SSF51045">
    <property type="entry name" value="WW domain"/>
    <property type="match status" value="1"/>
</dbReference>
<feature type="region of interest" description="Disordered" evidence="15">
    <location>
        <begin position="83"/>
        <end position="103"/>
    </location>
</feature>
<evidence type="ECO:0000256" key="11">
    <source>
        <dbReference type="ARBA" id="ARBA00023242"/>
    </source>
</evidence>
<dbReference type="GO" id="GO:0031053">
    <property type="term" value="P:primary miRNA processing"/>
    <property type="evidence" value="ECO:0007669"/>
    <property type="project" value="InterPro"/>
</dbReference>
<evidence type="ECO:0000256" key="2">
    <source>
        <dbReference type="ARBA" id="ARBA00004604"/>
    </source>
</evidence>
<reference evidence="18" key="2">
    <citation type="submission" date="2025-08" db="UniProtKB">
        <authorList>
            <consortium name="Ensembl"/>
        </authorList>
    </citation>
    <scope>IDENTIFICATION</scope>
</reference>
<dbReference type="PROSITE" id="PS50137">
    <property type="entry name" value="DS_RBD"/>
    <property type="match status" value="1"/>
</dbReference>
<feature type="region of interest" description="Disordered" evidence="15">
    <location>
        <begin position="255"/>
        <end position="284"/>
    </location>
</feature>
<keyword evidence="11" id="KW-0539">Nucleus</keyword>
<keyword evidence="8" id="KW-0832">Ubl conjugation</keyword>
<organism evidence="18 19">
    <name type="scientific">Cynoglossus semilaevis</name>
    <name type="common">Tongue sole</name>
    <dbReference type="NCBI Taxonomy" id="244447"/>
    <lineage>
        <taxon>Eukaryota</taxon>
        <taxon>Metazoa</taxon>
        <taxon>Chordata</taxon>
        <taxon>Craniata</taxon>
        <taxon>Vertebrata</taxon>
        <taxon>Euteleostomi</taxon>
        <taxon>Actinopterygii</taxon>
        <taxon>Neopterygii</taxon>
        <taxon>Teleostei</taxon>
        <taxon>Neoteleostei</taxon>
        <taxon>Acanthomorphata</taxon>
        <taxon>Carangaria</taxon>
        <taxon>Pleuronectiformes</taxon>
        <taxon>Pleuronectoidei</taxon>
        <taxon>Cynoglossidae</taxon>
        <taxon>Cynoglossinae</taxon>
        <taxon>Cynoglossus</taxon>
    </lineage>
</organism>
<name>A0A3P8VUI6_CYNSE</name>
<dbReference type="GO" id="GO:0020037">
    <property type="term" value="F:heme binding"/>
    <property type="evidence" value="ECO:0007669"/>
    <property type="project" value="InterPro"/>
</dbReference>
<protein>
    <recommendedName>
        <fullName evidence="13">Microprocessor complex subunit DGCR8</fullName>
    </recommendedName>
</protein>
<dbReference type="CDD" id="cd19868">
    <property type="entry name" value="DSRM_DGCR8_rpt2"/>
    <property type="match status" value="1"/>
</dbReference>
<evidence type="ECO:0000256" key="8">
    <source>
        <dbReference type="ARBA" id="ARBA00022843"/>
    </source>
</evidence>
<dbReference type="PANTHER" id="PTHR13482">
    <property type="entry name" value="MICRORNA PROCESSOR COMPLEX SUBUNIT DGCR8"/>
    <property type="match status" value="1"/>
</dbReference>
<dbReference type="SMART" id="SM00358">
    <property type="entry name" value="DSRM"/>
    <property type="match status" value="2"/>
</dbReference>
<keyword evidence="19" id="KW-1185">Reference proteome</keyword>
<dbReference type="Gene3D" id="3.30.160.590">
    <property type="match status" value="1"/>
</dbReference>
<dbReference type="InterPro" id="IPR036020">
    <property type="entry name" value="WW_dom_sf"/>
</dbReference>
<dbReference type="GO" id="GO:0070878">
    <property type="term" value="F:primary miRNA binding"/>
    <property type="evidence" value="ECO:0007669"/>
    <property type="project" value="TreeGrafter"/>
</dbReference>
<feature type="domain" description="DRBM" evidence="17">
    <location>
        <begin position="506"/>
        <end position="573"/>
    </location>
</feature>
<keyword evidence="10" id="KW-0408">Iron</keyword>
<dbReference type="GO" id="GO:0042802">
    <property type="term" value="F:identical protein binding"/>
    <property type="evidence" value="ECO:0007669"/>
    <property type="project" value="InterPro"/>
</dbReference>
<evidence type="ECO:0000256" key="9">
    <source>
        <dbReference type="ARBA" id="ARBA00022884"/>
    </source>
</evidence>
<dbReference type="InterPro" id="IPR014720">
    <property type="entry name" value="dsRBD_dom"/>
</dbReference>
<dbReference type="CDD" id="cd19867">
    <property type="entry name" value="DSRM_DGCR8_rpt1"/>
    <property type="match status" value="1"/>
</dbReference>
<dbReference type="PROSITE" id="PS50020">
    <property type="entry name" value="WW_DOMAIN_2"/>
    <property type="match status" value="1"/>
</dbReference>
<dbReference type="CDD" id="cd00201">
    <property type="entry name" value="WW"/>
    <property type="match status" value="1"/>
</dbReference>
<dbReference type="FunFam" id="2.20.70.10:FF:000018">
    <property type="entry name" value="DGCR8 microprocessor complex subunit"/>
    <property type="match status" value="1"/>
</dbReference>
<reference evidence="18 19" key="1">
    <citation type="journal article" date="2014" name="Nat. Genet.">
        <title>Whole-genome sequence of a flatfish provides insights into ZW sex chromosome evolution and adaptation to a benthic lifestyle.</title>
        <authorList>
            <person name="Chen S."/>
            <person name="Zhang G."/>
            <person name="Shao C."/>
            <person name="Huang Q."/>
            <person name="Liu G."/>
            <person name="Zhang P."/>
            <person name="Song W."/>
            <person name="An N."/>
            <person name="Chalopin D."/>
            <person name="Volff J.N."/>
            <person name="Hong Y."/>
            <person name="Li Q."/>
            <person name="Sha Z."/>
            <person name="Zhou H."/>
            <person name="Xie M."/>
            <person name="Yu Q."/>
            <person name="Liu Y."/>
            <person name="Xiang H."/>
            <person name="Wang N."/>
            <person name="Wu K."/>
            <person name="Yang C."/>
            <person name="Zhou Q."/>
            <person name="Liao X."/>
            <person name="Yang L."/>
            <person name="Hu Q."/>
            <person name="Zhang J."/>
            <person name="Meng L."/>
            <person name="Jin L."/>
            <person name="Tian Y."/>
            <person name="Lian J."/>
            <person name="Yang J."/>
            <person name="Miao G."/>
            <person name="Liu S."/>
            <person name="Liang Z."/>
            <person name="Yan F."/>
            <person name="Li Y."/>
            <person name="Sun B."/>
            <person name="Zhang H."/>
            <person name="Zhang J."/>
            <person name="Zhu Y."/>
            <person name="Du M."/>
            <person name="Zhao Y."/>
            <person name="Schartl M."/>
            <person name="Tang Q."/>
            <person name="Wang J."/>
        </authorList>
    </citation>
    <scope>NUCLEOTIDE SEQUENCE</scope>
</reference>
<dbReference type="SMART" id="SM00456">
    <property type="entry name" value="WW"/>
    <property type="match status" value="1"/>
</dbReference>
<evidence type="ECO:0000256" key="14">
    <source>
        <dbReference type="PROSITE-ProRule" id="PRU00266"/>
    </source>
</evidence>
<dbReference type="PANTHER" id="PTHR13482:SF3">
    <property type="entry name" value="MICROPROCESSOR COMPLEX SUBUNIT DGCR8"/>
    <property type="match status" value="1"/>
</dbReference>
<sequence>MEVDELLPPLPLEPPRDFGHDEERAPPPPPLQTSSDAEVMDVSSGGDGYTYTPGNGEAKPPPQQSQSLGNASTLTFCSHFADEASPGARCPRTARHAPPVTNFLPDHKLLRDVKISVSFTESNHSKDRRVQYTGDAQEGGRDPGPHHLNGGTHDSRGEEEEEEEEMMGEGSSGAETVPRPPRSEEAVEAEQENKVEFTVLDEFNFNFLDHEDGDHDSFTSKVIVQQAHTDEEAVSYSYEEEFDNDVDALLEEGMPVPKKMRTSEDKSGGESDHQSDGEGGVQPMMTKIKTVLKSRGRPPTEPLPDGWIMTFHNSGIPVYLHRESRVVTWSRPYFLGTGSIRKHDPPTSSIPCLHYKKIKEHEEKELNGEVTPAAEDSGGVPTPVPTDGAAEAESTADAGPPIKEPQPWDTAHGALGQVKAKVEVCKDESVDINEFRSYLEKCFDFEQVTVKKFRTWAERRQFNRDMKRKQAESERPILPANQKLITLSVQDAPTKKEFIINPNGKSEVCILHEYMQRVLKVRPVYNFFECENPSEPFGASVIIDGVTYGTGTASSKKLAKNKAARATLEILIPDFVKQTSEEKPVEGDELEYFNHICIEDSRVYELTNKAGLLSPYQILHECLKRNHGMGDTSIQFEVIPGKNQKSEYVMTCGKHTVRGWCKNKRVGKQLASQKILQMLHPHVKNWGSLLRMYGRESNKMVKKENSDKSVIELQQFAKKNKPNLHILNKLQEEMIKLAAQREETRKKPKMTIMQSDQPGGEPLCTVDV</sequence>
<evidence type="ECO:0000256" key="10">
    <source>
        <dbReference type="ARBA" id="ARBA00023004"/>
    </source>
</evidence>